<name>A0A9D4YSP6_CHLVU</name>
<protein>
    <recommendedName>
        <fullName evidence="5">Sec-independent translocase</fullName>
    </recommendedName>
</protein>
<evidence type="ECO:0000256" key="1">
    <source>
        <dbReference type="SAM" id="MobiDB-lite"/>
    </source>
</evidence>
<evidence type="ECO:0000313" key="4">
    <source>
        <dbReference type="Proteomes" id="UP001055712"/>
    </source>
</evidence>
<comment type="caution">
    <text evidence="3">The sequence shown here is derived from an EMBL/GenBank/DDBJ whole genome shotgun (WGS) entry which is preliminary data.</text>
</comment>
<feature type="signal peptide" evidence="2">
    <location>
        <begin position="1"/>
        <end position="17"/>
    </location>
</feature>
<dbReference type="PANTHER" id="PTHR35512">
    <property type="entry name" value="OS11G0550900 PROTEIN"/>
    <property type="match status" value="1"/>
</dbReference>
<feature type="compositionally biased region" description="Low complexity" evidence="1">
    <location>
        <begin position="149"/>
        <end position="161"/>
    </location>
</feature>
<gene>
    <name evidence="3" type="ORF">D9Q98_009854</name>
</gene>
<evidence type="ECO:0000313" key="3">
    <source>
        <dbReference type="EMBL" id="KAI3424299.1"/>
    </source>
</evidence>
<feature type="chain" id="PRO_5039587965" description="Sec-independent translocase" evidence="2">
    <location>
        <begin position="18"/>
        <end position="277"/>
    </location>
</feature>
<evidence type="ECO:0000256" key="2">
    <source>
        <dbReference type="SAM" id="SignalP"/>
    </source>
</evidence>
<organism evidence="3 4">
    <name type="scientific">Chlorella vulgaris</name>
    <name type="common">Green alga</name>
    <dbReference type="NCBI Taxonomy" id="3077"/>
    <lineage>
        <taxon>Eukaryota</taxon>
        <taxon>Viridiplantae</taxon>
        <taxon>Chlorophyta</taxon>
        <taxon>core chlorophytes</taxon>
        <taxon>Trebouxiophyceae</taxon>
        <taxon>Chlorellales</taxon>
        <taxon>Chlorellaceae</taxon>
        <taxon>Chlorella clade</taxon>
        <taxon>Chlorella</taxon>
    </lineage>
</organism>
<dbReference type="PANTHER" id="PTHR35512:SF1">
    <property type="entry name" value="OS11G0550900 PROTEIN"/>
    <property type="match status" value="1"/>
</dbReference>
<sequence length="277" mass="29272">MFSIGQVFVIVVAAAWAFGPNELPRVARVAGRLTGQATGFLYRTRARFFQFAEDTEMTKLHQEVQATMYQLHAIRSELQGGMNIFNPGPIAQRAMSLRPMPDQAGGASSFQAGQPQQQQQPLSMPPRPPLASSWAASAVQMQTAEPATQQQQQQPQQQPQRQHLDQGAEGQQHPLTLPVSAVAAGWAPNRAGTVPSGSEILLDALAEELVAAQMLQMQQQQQAAAAAAAAAAASAALRHQQQAAAVLAAAQQQQAAGGQQQGDSASKPDPFAAKGGD</sequence>
<accession>A0A9D4YSP6</accession>
<feature type="compositionally biased region" description="Low complexity" evidence="1">
    <location>
        <begin position="241"/>
        <end position="262"/>
    </location>
</feature>
<keyword evidence="2" id="KW-0732">Signal</keyword>
<dbReference type="EMBL" id="SIDB01000013">
    <property type="protein sequence ID" value="KAI3424299.1"/>
    <property type="molecule type" value="Genomic_DNA"/>
</dbReference>
<feature type="compositionally biased region" description="Low complexity" evidence="1">
    <location>
        <begin position="103"/>
        <end position="122"/>
    </location>
</feature>
<dbReference type="OrthoDB" id="45251at2759"/>
<dbReference type="AlphaFoldDB" id="A0A9D4YSP6"/>
<reference evidence="3" key="2">
    <citation type="submission" date="2020-11" db="EMBL/GenBank/DDBJ databases">
        <authorList>
            <person name="Cecchin M."/>
            <person name="Marcolungo L."/>
            <person name="Rossato M."/>
            <person name="Girolomoni L."/>
            <person name="Cosentino E."/>
            <person name="Cuine S."/>
            <person name="Li-Beisson Y."/>
            <person name="Delledonne M."/>
            <person name="Ballottari M."/>
        </authorList>
    </citation>
    <scope>NUCLEOTIDE SEQUENCE</scope>
    <source>
        <strain evidence="3">211/11P</strain>
        <tissue evidence="3">Whole cell</tissue>
    </source>
</reference>
<evidence type="ECO:0008006" key="5">
    <source>
        <dbReference type="Google" id="ProtNLM"/>
    </source>
</evidence>
<feature type="region of interest" description="Disordered" evidence="1">
    <location>
        <begin position="241"/>
        <end position="277"/>
    </location>
</feature>
<keyword evidence="4" id="KW-1185">Reference proteome</keyword>
<proteinExistence type="predicted"/>
<reference evidence="3" key="1">
    <citation type="journal article" date="2019" name="Plant J.">
        <title>Chlorella vulgaris genome assembly and annotation reveals the molecular basis for metabolic acclimation to high light conditions.</title>
        <authorList>
            <person name="Cecchin M."/>
            <person name="Marcolungo L."/>
            <person name="Rossato M."/>
            <person name="Girolomoni L."/>
            <person name="Cosentino E."/>
            <person name="Cuine S."/>
            <person name="Li-Beisson Y."/>
            <person name="Delledonne M."/>
            <person name="Ballottari M."/>
        </authorList>
    </citation>
    <scope>NUCLEOTIDE SEQUENCE</scope>
    <source>
        <strain evidence="3">211/11P</strain>
    </source>
</reference>
<feature type="region of interest" description="Disordered" evidence="1">
    <location>
        <begin position="99"/>
        <end position="171"/>
    </location>
</feature>
<dbReference type="Proteomes" id="UP001055712">
    <property type="component" value="Unassembled WGS sequence"/>
</dbReference>
<feature type="compositionally biased region" description="Polar residues" evidence="1">
    <location>
        <begin position="139"/>
        <end position="148"/>
    </location>
</feature>